<keyword evidence="3" id="KW-1185">Reference proteome</keyword>
<reference evidence="2 3" key="1">
    <citation type="journal article" date="2007" name="Science">
        <title>The Chlamydomonas genome reveals the evolution of key animal and plant functions.</title>
        <authorList>
            <person name="Merchant S.S."/>
            <person name="Prochnik S.E."/>
            <person name="Vallon O."/>
            <person name="Harris E.H."/>
            <person name="Karpowicz S.J."/>
            <person name="Witman G.B."/>
            <person name="Terry A."/>
            <person name="Salamov A."/>
            <person name="Fritz-Laylin L.K."/>
            <person name="Marechal-Drouard L."/>
            <person name="Marshall W.F."/>
            <person name="Qu L.H."/>
            <person name="Nelson D.R."/>
            <person name="Sanderfoot A.A."/>
            <person name="Spalding M.H."/>
            <person name="Kapitonov V.V."/>
            <person name="Ren Q."/>
            <person name="Ferris P."/>
            <person name="Lindquist E."/>
            <person name="Shapiro H."/>
            <person name="Lucas S.M."/>
            <person name="Grimwood J."/>
            <person name="Schmutz J."/>
            <person name="Cardol P."/>
            <person name="Cerutti H."/>
            <person name="Chanfreau G."/>
            <person name="Chen C.L."/>
            <person name="Cognat V."/>
            <person name="Croft M.T."/>
            <person name="Dent R."/>
            <person name="Dutcher S."/>
            <person name="Fernandez E."/>
            <person name="Fukuzawa H."/>
            <person name="Gonzalez-Ballester D."/>
            <person name="Gonzalez-Halphen D."/>
            <person name="Hallmann A."/>
            <person name="Hanikenne M."/>
            <person name="Hippler M."/>
            <person name="Inwood W."/>
            <person name="Jabbari K."/>
            <person name="Kalanon M."/>
            <person name="Kuras R."/>
            <person name="Lefebvre P.A."/>
            <person name="Lemaire S.D."/>
            <person name="Lobanov A.V."/>
            <person name="Lohr M."/>
            <person name="Manuell A."/>
            <person name="Meier I."/>
            <person name="Mets L."/>
            <person name="Mittag M."/>
            <person name="Mittelmeier T."/>
            <person name="Moroney J.V."/>
            <person name="Moseley J."/>
            <person name="Napoli C."/>
            <person name="Nedelcu A.M."/>
            <person name="Niyogi K."/>
            <person name="Novoselov S.V."/>
            <person name="Paulsen I.T."/>
            <person name="Pazour G."/>
            <person name="Purton S."/>
            <person name="Ral J.P."/>
            <person name="Riano-Pachon D.M."/>
            <person name="Riekhof W."/>
            <person name="Rymarquis L."/>
            <person name="Schroda M."/>
            <person name="Stern D."/>
            <person name="Umen J."/>
            <person name="Willows R."/>
            <person name="Wilson N."/>
            <person name="Zimmer S.L."/>
            <person name="Allmer J."/>
            <person name="Balk J."/>
            <person name="Bisova K."/>
            <person name="Chen C.J."/>
            <person name="Elias M."/>
            <person name="Gendler K."/>
            <person name="Hauser C."/>
            <person name="Lamb M.R."/>
            <person name="Ledford H."/>
            <person name="Long J.C."/>
            <person name="Minagawa J."/>
            <person name="Page M.D."/>
            <person name="Pan J."/>
            <person name="Pootakham W."/>
            <person name="Roje S."/>
            <person name="Rose A."/>
            <person name="Stahlberg E."/>
            <person name="Terauchi A.M."/>
            <person name="Yang P."/>
            <person name="Ball S."/>
            <person name="Bowler C."/>
            <person name="Dieckmann C.L."/>
            <person name="Gladyshev V.N."/>
            <person name="Green P."/>
            <person name="Jorgensen R."/>
            <person name="Mayfield S."/>
            <person name="Mueller-Roeber B."/>
            <person name="Rajamani S."/>
            <person name="Sayre R.T."/>
            <person name="Brokstein P."/>
            <person name="Dubchak I."/>
            <person name="Goodstein D."/>
            <person name="Hornick L."/>
            <person name="Huang Y.W."/>
            <person name="Jhaveri J."/>
            <person name="Luo Y."/>
            <person name="Martinez D."/>
            <person name="Ngau W.C."/>
            <person name="Otillar B."/>
            <person name="Poliakov A."/>
            <person name="Porter A."/>
            <person name="Szajkowski L."/>
            <person name="Werner G."/>
            <person name="Zhou K."/>
            <person name="Grigoriev I.V."/>
            <person name="Rokhsar D.S."/>
            <person name="Grossman A.R."/>
        </authorList>
    </citation>
    <scope>NUCLEOTIDE SEQUENCE [LARGE SCALE GENOMIC DNA]</scope>
    <source>
        <strain evidence="3">CC-503</strain>
    </source>
</reference>
<evidence type="ECO:0000256" key="1">
    <source>
        <dbReference type="SAM" id="MobiDB-lite"/>
    </source>
</evidence>
<dbReference type="KEGG" id="cre:CHLRE_07g336400v5"/>
<dbReference type="GeneID" id="5725627"/>
<accession>A8JCI1</accession>
<dbReference type="Proteomes" id="UP000006906">
    <property type="component" value="Chromosome 7"/>
</dbReference>
<dbReference type="RefSeq" id="XP_001700139.1">
    <property type="nucleotide sequence ID" value="XM_001700087.2"/>
</dbReference>
<gene>
    <name evidence="2" type="ORF">CHLRE_07g336400v5</name>
</gene>
<dbReference type="Gramene" id="PNW80944">
    <property type="protein sequence ID" value="PNW80944"/>
    <property type="gene ID" value="CHLRE_07g336400v5"/>
</dbReference>
<organism evidence="2 3">
    <name type="scientific">Chlamydomonas reinhardtii</name>
    <name type="common">Chlamydomonas smithii</name>
    <dbReference type="NCBI Taxonomy" id="3055"/>
    <lineage>
        <taxon>Eukaryota</taxon>
        <taxon>Viridiplantae</taxon>
        <taxon>Chlorophyta</taxon>
        <taxon>core chlorophytes</taxon>
        <taxon>Chlorophyceae</taxon>
        <taxon>CS clade</taxon>
        <taxon>Chlamydomonadales</taxon>
        <taxon>Chlamydomonadaceae</taxon>
        <taxon>Chlamydomonas</taxon>
    </lineage>
</organism>
<dbReference type="OrthoDB" id="538515at2759"/>
<feature type="region of interest" description="Disordered" evidence="1">
    <location>
        <begin position="238"/>
        <end position="258"/>
    </location>
</feature>
<dbReference type="InParanoid" id="A8JCI1"/>
<protein>
    <submittedName>
        <fullName evidence="2">Uncharacterized protein</fullName>
    </submittedName>
</protein>
<feature type="compositionally biased region" description="Low complexity" evidence="1">
    <location>
        <begin position="342"/>
        <end position="356"/>
    </location>
</feature>
<name>A8JCI1_CHLRE</name>
<proteinExistence type="predicted"/>
<feature type="region of interest" description="Disordered" evidence="1">
    <location>
        <begin position="293"/>
        <end position="356"/>
    </location>
</feature>
<dbReference type="PaxDb" id="3055-EDO98433"/>
<evidence type="ECO:0000313" key="3">
    <source>
        <dbReference type="Proteomes" id="UP000006906"/>
    </source>
</evidence>
<sequence>MQAGKAAQRYQALVSELAPLSAQQLRQAAAARTDELLDSRFLFWLRDQERREGLPGMPGAPGQGQQLASAELREAAARLGQELTLMREWVEEQANRKLLPSLASSLAYSNLRQWRVETGKQAPRVAKGVDLDQLYRLGEEEEKKLRESLAGGAGGFGSGPRKGPATRSAIEEFTKHNKAYADLAAGAMARVRSRLMGYQDDGEGSGGEGGEGSSAAQAVLRALLHGMYSTEERATFLPDAFTPPGLQTPPEAEGGKPSFVVTTPEALTAVIRARLAAISGQTAPAAASAASATSASSSASASSSEAATVKARWRPGQGRTAQAPTDAGTDSTQPTASPPQPEQTSPQQLHSPQQQSVAVAAAKLPCGQPEAAVLAELVELVEEYDRAVYSRKTPLERMGHSPAPWLTS</sequence>
<feature type="compositionally biased region" description="Low complexity" evidence="1">
    <location>
        <begin position="293"/>
        <end position="308"/>
    </location>
</feature>
<dbReference type="HOGENOM" id="CLU_675036_0_0_1"/>
<dbReference type="OMA" id="RQWRVET"/>
<dbReference type="EMBL" id="CM008968">
    <property type="protein sequence ID" value="PNW80944.1"/>
    <property type="molecule type" value="Genomic_DNA"/>
</dbReference>
<evidence type="ECO:0000313" key="2">
    <source>
        <dbReference type="EMBL" id="PNW80944.1"/>
    </source>
</evidence>
<dbReference type="AlphaFoldDB" id="A8JCI1"/>